<evidence type="ECO:0000313" key="8">
    <source>
        <dbReference type="EMBL" id="KFD69852.1"/>
    </source>
</evidence>
<reference evidence="7 9" key="1">
    <citation type="journal article" date="2014" name="Nat. Genet.">
        <title>Genome and transcriptome of the porcine whipworm Trichuris suis.</title>
        <authorList>
            <person name="Jex A.R."/>
            <person name="Nejsum P."/>
            <person name="Schwarz E.M."/>
            <person name="Hu L."/>
            <person name="Young N.D."/>
            <person name="Hall R.S."/>
            <person name="Korhonen P.K."/>
            <person name="Liao S."/>
            <person name="Thamsborg S."/>
            <person name="Xia J."/>
            <person name="Xu P."/>
            <person name="Wang S."/>
            <person name="Scheerlinck J.P."/>
            <person name="Hofmann A."/>
            <person name="Sternberg P.W."/>
            <person name="Wang J."/>
            <person name="Gasser R.B."/>
        </authorList>
    </citation>
    <scope>NUCLEOTIDE SEQUENCE [LARGE SCALE GENOMIC DNA]</scope>
    <source>
        <strain evidence="8">DCEP-RM93F</strain>
        <strain evidence="7">DCEP-RM93M</strain>
    </source>
</reference>
<dbReference type="EMBL" id="KL367492">
    <property type="protein sequence ID" value="KFD69852.1"/>
    <property type="molecule type" value="Genomic_DNA"/>
</dbReference>
<keyword evidence="4 6" id="KW-1133">Transmembrane helix</keyword>
<comment type="similarity">
    <text evidence="2 6">Belongs to the GDT1 family.</text>
</comment>
<feature type="chain" id="PRO_5007379339" description="GDT1 family protein" evidence="6">
    <location>
        <begin position="19"/>
        <end position="309"/>
    </location>
</feature>
<dbReference type="GO" id="GO:0016020">
    <property type="term" value="C:membrane"/>
    <property type="evidence" value="ECO:0007669"/>
    <property type="project" value="UniProtKB-SubCell"/>
</dbReference>
<dbReference type="PANTHER" id="PTHR12608">
    <property type="entry name" value="TRANSMEMBRANE PROTEIN HTP-1 RELATED"/>
    <property type="match status" value="1"/>
</dbReference>
<dbReference type="InterPro" id="IPR001727">
    <property type="entry name" value="GDT1-like"/>
</dbReference>
<keyword evidence="5 6" id="KW-0472">Membrane</keyword>
<dbReference type="Proteomes" id="UP000030758">
    <property type="component" value="Unassembled WGS sequence"/>
</dbReference>
<feature type="signal peptide" evidence="6">
    <location>
        <begin position="1"/>
        <end position="18"/>
    </location>
</feature>
<evidence type="ECO:0000256" key="5">
    <source>
        <dbReference type="ARBA" id="ARBA00023136"/>
    </source>
</evidence>
<sequence>MLIEVFISLLWCCVVCLASDSLRSLKSVNVLPQVNKIRVPLNRTSVVSSAKLTESSTTVGQFNFDTGSSGSFIHAFVGSLSMVIVSELGDKTFFIAATLSMKYSRTVVFAGSITALFVMTVLSAFFGYAVQVIPRIYVVYFSALLFFLFGIKMLHSAYHMTDMAAAEELEEAQAEIQKRETKTSSSRTSPADLESGMVSYRNGIRRLALLRFIGTVFFEAFILTFFAEWGDRSQITTIVLAARESVSGVISGGILGHCLCTGLAVIGGRLVSQRISVKNVTYIGGVVFVIFAISSLLLDKEVSGLVPVR</sequence>
<feature type="transmembrane region" description="Helical" evidence="6">
    <location>
        <begin position="207"/>
        <end position="226"/>
    </location>
</feature>
<comment type="subcellular location">
    <subcellularLocation>
        <location evidence="1 6">Membrane</location>
        <topology evidence="1 6">Multi-pass membrane protein</topology>
    </subcellularLocation>
</comment>
<feature type="transmembrane region" description="Helical" evidence="6">
    <location>
        <begin position="246"/>
        <end position="268"/>
    </location>
</feature>
<evidence type="ECO:0000313" key="9">
    <source>
        <dbReference type="Proteomes" id="UP000030764"/>
    </source>
</evidence>
<evidence type="ECO:0000256" key="1">
    <source>
        <dbReference type="ARBA" id="ARBA00004141"/>
    </source>
</evidence>
<dbReference type="InterPro" id="IPR049555">
    <property type="entry name" value="GDT1-like_CS"/>
</dbReference>
<keyword evidence="9" id="KW-1185">Reference proteome</keyword>
<dbReference type="PANTHER" id="PTHR12608:SF1">
    <property type="entry name" value="TRANSMEMBRANE PROTEIN 165"/>
    <property type="match status" value="1"/>
</dbReference>
<dbReference type="AlphaFoldDB" id="A0A085M718"/>
<dbReference type="EMBL" id="KL363221">
    <property type="protein sequence ID" value="KFD53014.1"/>
    <property type="molecule type" value="Genomic_DNA"/>
</dbReference>
<dbReference type="OrthoDB" id="442680at2759"/>
<dbReference type="GO" id="GO:0032472">
    <property type="term" value="P:Golgi calcium ion transport"/>
    <property type="evidence" value="ECO:0007669"/>
    <property type="project" value="TreeGrafter"/>
</dbReference>
<dbReference type="Pfam" id="PF01169">
    <property type="entry name" value="GDT1"/>
    <property type="match status" value="2"/>
</dbReference>
<organism evidence="7 9">
    <name type="scientific">Trichuris suis</name>
    <name type="common">pig whipworm</name>
    <dbReference type="NCBI Taxonomy" id="68888"/>
    <lineage>
        <taxon>Eukaryota</taxon>
        <taxon>Metazoa</taxon>
        <taxon>Ecdysozoa</taxon>
        <taxon>Nematoda</taxon>
        <taxon>Enoplea</taxon>
        <taxon>Dorylaimia</taxon>
        <taxon>Trichinellida</taxon>
        <taxon>Trichuridae</taxon>
        <taxon>Trichuris</taxon>
    </lineage>
</organism>
<dbReference type="GO" id="GO:0005384">
    <property type="term" value="F:manganese ion transmembrane transporter activity"/>
    <property type="evidence" value="ECO:0007669"/>
    <property type="project" value="TreeGrafter"/>
</dbReference>
<dbReference type="Proteomes" id="UP000030764">
    <property type="component" value="Unassembled WGS sequence"/>
</dbReference>
<evidence type="ECO:0000256" key="2">
    <source>
        <dbReference type="ARBA" id="ARBA00009190"/>
    </source>
</evidence>
<keyword evidence="6" id="KW-0732">Signal</keyword>
<evidence type="ECO:0000256" key="6">
    <source>
        <dbReference type="RuleBase" id="RU365102"/>
    </source>
</evidence>
<dbReference type="PROSITE" id="PS01214">
    <property type="entry name" value="UPF0016"/>
    <property type="match status" value="1"/>
</dbReference>
<dbReference type="GO" id="GO:0015085">
    <property type="term" value="F:calcium ion transmembrane transporter activity"/>
    <property type="evidence" value="ECO:0007669"/>
    <property type="project" value="TreeGrafter"/>
</dbReference>
<evidence type="ECO:0000256" key="4">
    <source>
        <dbReference type="ARBA" id="ARBA00022989"/>
    </source>
</evidence>
<feature type="transmembrane region" description="Helical" evidence="6">
    <location>
        <begin position="280"/>
        <end position="298"/>
    </location>
</feature>
<dbReference type="GO" id="GO:0032468">
    <property type="term" value="P:Golgi calcium ion homeostasis"/>
    <property type="evidence" value="ECO:0007669"/>
    <property type="project" value="TreeGrafter"/>
</dbReference>
<evidence type="ECO:0000256" key="3">
    <source>
        <dbReference type="ARBA" id="ARBA00022692"/>
    </source>
</evidence>
<gene>
    <name evidence="7" type="ORF">M513_06130</name>
    <name evidence="8" type="ORF">M514_06130</name>
</gene>
<feature type="transmembrane region" description="Helical" evidence="6">
    <location>
        <begin position="106"/>
        <end position="130"/>
    </location>
</feature>
<keyword evidence="3 6" id="KW-0812">Transmembrane</keyword>
<protein>
    <recommendedName>
        <fullName evidence="6">GDT1 family protein</fullName>
    </recommendedName>
</protein>
<name>A0A085M718_9BILA</name>
<feature type="transmembrane region" description="Helical" evidence="6">
    <location>
        <begin position="136"/>
        <end position="154"/>
    </location>
</feature>
<dbReference type="GO" id="GO:0005794">
    <property type="term" value="C:Golgi apparatus"/>
    <property type="evidence" value="ECO:0007669"/>
    <property type="project" value="TreeGrafter"/>
</dbReference>
<accession>A0A085M718</accession>
<proteinExistence type="inferred from homology"/>
<evidence type="ECO:0000313" key="7">
    <source>
        <dbReference type="EMBL" id="KFD53014.1"/>
    </source>
</evidence>